<dbReference type="AlphaFoldDB" id="A0AAE3GCQ9"/>
<evidence type="ECO:0000313" key="2">
    <source>
        <dbReference type="Proteomes" id="UP001206128"/>
    </source>
</evidence>
<keyword evidence="2" id="KW-1185">Reference proteome</keyword>
<dbReference type="Gene3D" id="1.20.120.450">
    <property type="entry name" value="dinb family like domain"/>
    <property type="match status" value="1"/>
</dbReference>
<organism evidence="1 2">
    <name type="scientific">Goodfellowiella coeruleoviolacea</name>
    <dbReference type="NCBI Taxonomy" id="334858"/>
    <lineage>
        <taxon>Bacteria</taxon>
        <taxon>Bacillati</taxon>
        <taxon>Actinomycetota</taxon>
        <taxon>Actinomycetes</taxon>
        <taxon>Pseudonocardiales</taxon>
        <taxon>Pseudonocardiaceae</taxon>
        <taxon>Goodfellowiella</taxon>
    </lineage>
</organism>
<evidence type="ECO:0000313" key="1">
    <source>
        <dbReference type="EMBL" id="MCP2164759.1"/>
    </source>
</evidence>
<dbReference type="InterPro" id="IPR034660">
    <property type="entry name" value="DinB/YfiT-like"/>
</dbReference>
<comment type="caution">
    <text evidence="1">The sequence shown here is derived from an EMBL/GenBank/DDBJ whole genome shotgun (WGS) entry which is preliminary data.</text>
</comment>
<dbReference type="RefSeq" id="WP_253768817.1">
    <property type="nucleotide sequence ID" value="NZ_JAMTCK010000003.1"/>
</dbReference>
<sequence length="163" mass="16954">MDTGALADAYTGLTRAADALAGPAAADVPAAAWWTLAHVALSDELIAATAEQVRAGQPAALDNAPAMAPAAIAELTARPWPELVGLVRRNAERLLAVLREIPDERAGAASVRTRLVDRDGNQVFAGEINWAGLVRARAEEHLPGHAARLTALAGRPPARPARA</sequence>
<protein>
    <submittedName>
        <fullName evidence="1">Uncharacterized protein</fullName>
    </submittedName>
</protein>
<dbReference type="Proteomes" id="UP001206128">
    <property type="component" value="Unassembled WGS sequence"/>
</dbReference>
<proteinExistence type="predicted"/>
<accession>A0AAE3GCQ9</accession>
<reference evidence="1" key="1">
    <citation type="submission" date="2022-06" db="EMBL/GenBank/DDBJ databases">
        <title>Genomic Encyclopedia of Archaeal and Bacterial Type Strains, Phase II (KMG-II): from individual species to whole genera.</title>
        <authorList>
            <person name="Goeker M."/>
        </authorList>
    </citation>
    <scope>NUCLEOTIDE SEQUENCE</scope>
    <source>
        <strain evidence="1">DSM 43935</strain>
    </source>
</reference>
<gene>
    <name evidence="1" type="ORF">LX83_001599</name>
</gene>
<dbReference type="EMBL" id="JAMTCK010000003">
    <property type="protein sequence ID" value="MCP2164759.1"/>
    <property type="molecule type" value="Genomic_DNA"/>
</dbReference>
<name>A0AAE3GCQ9_9PSEU</name>
<dbReference type="SUPFAM" id="SSF109854">
    <property type="entry name" value="DinB/YfiT-like putative metalloenzymes"/>
    <property type="match status" value="1"/>
</dbReference>